<evidence type="ECO:0000256" key="1">
    <source>
        <dbReference type="ARBA" id="ARBA00022801"/>
    </source>
</evidence>
<dbReference type="PANTHER" id="PTHR43283:SF11">
    <property type="entry name" value="BETA-LACTAMASE-RELATED DOMAIN-CONTAINING PROTEIN"/>
    <property type="match status" value="1"/>
</dbReference>
<accession>A0A2S6GKR4</accession>
<dbReference type="InterPro" id="IPR050789">
    <property type="entry name" value="Diverse_Enzym_Activities"/>
</dbReference>
<feature type="domain" description="Beta-lactamase-related" evidence="3">
    <location>
        <begin position="81"/>
        <end position="412"/>
    </location>
</feature>
<reference evidence="4 5" key="1">
    <citation type="submission" date="2018-02" db="EMBL/GenBank/DDBJ databases">
        <title>Genomic Encyclopedia of Archaeal and Bacterial Type Strains, Phase II (KMG-II): from individual species to whole genera.</title>
        <authorList>
            <person name="Goeker M."/>
        </authorList>
    </citation>
    <scope>NUCLEOTIDE SEQUENCE [LARGE SCALE GENOMIC DNA]</scope>
    <source>
        <strain evidence="4 5">YU 961-1</strain>
    </source>
</reference>
<dbReference type="GO" id="GO:0016787">
    <property type="term" value="F:hydrolase activity"/>
    <property type="evidence" value="ECO:0007669"/>
    <property type="project" value="UniProtKB-KW"/>
</dbReference>
<dbReference type="InterPro" id="IPR012338">
    <property type="entry name" value="Beta-lactam/transpept-like"/>
</dbReference>
<keyword evidence="2" id="KW-0732">Signal</keyword>
<organism evidence="4 5">
    <name type="scientific">Actinokineospora auranticolor</name>
    <dbReference type="NCBI Taxonomy" id="155976"/>
    <lineage>
        <taxon>Bacteria</taxon>
        <taxon>Bacillati</taxon>
        <taxon>Actinomycetota</taxon>
        <taxon>Actinomycetes</taxon>
        <taxon>Pseudonocardiales</taxon>
        <taxon>Pseudonocardiaceae</taxon>
        <taxon>Actinokineospora</taxon>
    </lineage>
</organism>
<proteinExistence type="predicted"/>
<gene>
    <name evidence="4" type="ORF">CLV40_11256</name>
</gene>
<name>A0A2S6GKR4_9PSEU</name>
<dbReference type="Pfam" id="PF00144">
    <property type="entry name" value="Beta-lactamase"/>
    <property type="match status" value="1"/>
</dbReference>
<feature type="signal peptide" evidence="2">
    <location>
        <begin position="1"/>
        <end position="24"/>
    </location>
</feature>
<dbReference type="EMBL" id="PTIX01000012">
    <property type="protein sequence ID" value="PPK65795.1"/>
    <property type="molecule type" value="Genomic_DNA"/>
</dbReference>
<evidence type="ECO:0000256" key="2">
    <source>
        <dbReference type="SAM" id="SignalP"/>
    </source>
</evidence>
<sequence>MAGKVRTGVALVAVGLLAGGTVTSATPNPPGRFDRPEMGFAAPSTVLRDGPPASVGLDPAPIREADTAIAEWTRGGSPLYPGAVTLLAHNGVIVDRTAVGHAVKYADAQAELPADRQVPMRRDTIFDVASMSKLFTSVAVMCLVDDGRVRVGERVSVYLPEFGVNGKESITVQQLLTHTSGLEPTIPLWRDWPDRASRIKAVMDRAPATPPGVSFTYSDLNLITLGVLVERLSGKPLDNFVAERITAPLRLTDTGYNPPATKLDRIAATEFQASPPRGMVRGQVHDENAWALGGVAGHAGVFSTADDLAVLGQAILNGGTYAGRRILRQDTVRAMLTNYNTSFPEDAHGLGFELDQPWYMGGLSGPHSAGHTGFTGTSLVLDPASRSIAILLTNRVHPGRDRGSINAARQELATGLSRALAVRPSAGERHWSTGLGDSAEATLTGPALPGTRALRVGFDAFVDAGPGDELRLEATDRNGSWRSVLVRATGPGAPVGETSALSGYGHRSWWRVNAIAPVSDKITLRWRYLTDSRYTGRGVIVDRILVTDGSRMLLNGEKEPHLMRPVGWELGSH</sequence>
<evidence type="ECO:0000313" key="4">
    <source>
        <dbReference type="EMBL" id="PPK65795.1"/>
    </source>
</evidence>
<dbReference type="Gene3D" id="3.40.710.10">
    <property type="entry name" value="DD-peptidase/beta-lactamase superfamily"/>
    <property type="match status" value="1"/>
</dbReference>
<keyword evidence="1" id="KW-0378">Hydrolase</keyword>
<feature type="chain" id="PRO_5038523107" evidence="2">
    <location>
        <begin position="25"/>
        <end position="573"/>
    </location>
</feature>
<protein>
    <submittedName>
        <fullName evidence="4">CubicO group peptidase (Beta-lactamase class C family)</fullName>
    </submittedName>
</protein>
<evidence type="ECO:0000259" key="3">
    <source>
        <dbReference type="Pfam" id="PF00144"/>
    </source>
</evidence>
<keyword evidence="5" id="KW-1185">Reference proteome</keyword>
<dbReference type="SUPFAM" id="SSF56601">
    <property type="entry name" value="beta-lactamase/transpeptidase-like"/>
    <property type="match status" value="1"/>
</dbReference>
<comment type="caution">
    <text evidence="4">The sequence shown here is derived from an EMBL/GenBank/DDBJ whole genome shotgun (WGS) entry which is preliminary data.</text>
</comment>
<dbReference type="PANTHER" id="PTHR43283">
    <property type="entry name" value="BETA-LACTAMASE-RELATED"/>
    <property type="match status" value="1"/>
</dbReference>
<dbReference type="Proteomes" id="UP000239203">
    <property type="component" value="Unassembled WGS sequence"/>
</dbReference>
<dbReference type="InterPro" id="IPR001466">
    <property type="entry name" value="Beta-lactam-related"/>
</dbReference>
<dbReference type="OrthoDB" id="9809635at2"/>
<dbReference type="RefSeq" id="WP_104480784.1">
    <property type="nucleotide sequence ID" value="NZ_CP154825.1"/>
</dbReference>
<dbReference type="AlphaFoldDB" id="A0A2S6GKR4"/>
<evidence type="ECO:0000313" key="5">
    <source>
        <dbReference type="Proteomes" id="UP000239203"/>
    </source>
</evidence>